<dbReference type="RefSeq" id="WP_132476178.1">
    <property type="nucleotide sequence ID" value="NZ_JBHRVM010000001.1"/>
</dbReference>
<evidence type="ECO:0000313" key="2">
    <source>
        <dbReference type="EMBL" id="TCU98940.1"/>
    </source>
</evidence>
<keyword evidence="3" id="KW-1185">Reference proteome</keyword>
<dbReference type="InterPro" id="IPR016087">
    <property type="entry name" value="Chalcone_isomerase"/>
</dbReference>
<dbReference type="OrthoDB" id="8527419at2"/>
<protein>
    <submittedName>
        <fullName evidence="2">Chalcone isomerase-like protein</fullName>
    </submittedName>
</protein>
<sequence length="171" mass="19019">MRGGLIALALFFFSGHAWSDWRPALPDAQLCGQGELRVFGFDIYTAQLWGSCDSAPFDAPFALQLTYHRTIARSKIVDSSLDEMMRLASSPLSSATLAHWRDLMQTAFVDVKSGDTLTGVYLPGEGARFYAGTRLTADIDDVQFARAFFEIWLHAETRAPGLRNDLLRARP</sequence>
<comment type="caution">
    <text evidence="2">The sequence shown here is derived from an EMBL/GenBank/DDBJ whole genome shotgun (WGS) entry which is preliminary data.</text>
</comment>
<name>A0A4R3V566_9BURK</name>
<dbReference type="GO" id="GO:0016853">
    <property type="term" value="F:isomerase activity"/>
    <property type="evidence" value="ECO:0007669"/>
    <property type="project" value="UniProtKB-KW"/>
</dbReference>
<reference evidence="2 3" key="1">
    <citation type="submission" date="2019-03" db="EMBL/GenBank/DDBJ databases">
        <title>Genomic Encyclopedia of Type Strains, Phase IV (KMG-IV): sequencing the most valuable type-strain genomes for metagenomic binning, comparative biology and taxonomic classification.</title>
        <authorList>
            <person name="Goeker M."/>
        </authorList>
    </citation>
    <scope>NUCLEOTIDE SEQUENCE [LARGE SCALE GENOMIC DNA]</scope>
    <source>
        <strain evidence="2 3">DSM 100048</strain>
    </source>
</reference>
<feature type="domain" description="Chalcone isomerase" evidence="1">
    <location>
        <begin position="30"/>
        <end position="167"/>
    </location>
</feature>
<dbReference type="Proteomes" id="UP000294692">
    <property type="component" value="Unassembled WGS sequence"/>
</dbReference>
<keyword evidence="2" id="KW-0413">Isomerase</keyword>
<evidence type="ECO:0000313" key="3">
    <source>
        <dbReference type="Proteomes" id="UP000294692"/>
    </source>
</evidence>
<dbReference type="Pfam" id="PF16036">
    <property type="entry name" value="Chalcone_3"/>
    <property type="match status" value="1"/>
</dbReference>
<dbReference type="AlphaFoldDB" id="A0A4R3V566"/>
<proteinExistence type="predicted"/>
<evidence type="ECO:0000259" key="1">
    <source>
        <dbReference type="Pfam" id="PF16036"/>
    </source>
</evidence>
<organism evidence="2 3">
    <name type="scientific">Paracandidimonas soli</name>
    <dbReference type="NCBI Taxonomy" id="1917182"/>
    <lineage>
        <taxon>Bacteria</taxon>
        <taxon>Pseudomonadati</taxon>
        <taxon>Pseudomonadota</taxon>
        <taxon>Betaproteobacteria</taxon>
        <taxon>Burkholderiales</taxon>
        <taxon>Alcaligenaceae</taxon>
        <taxon>Paracandidimonas</taxon>
    </lineage>
</organism>
<accession>A0A4R3V566</accession>
<gene>
    <name evidence="2" type="ORF">EV686_10437</name>
</gene>
<dbReference type="EMBL" id="SMBX01000004">
    <property type="protein sequence ID" value="TCU98940.1"/>
    <property type="molecule type" value="Genomic_DNA"/>
</dbReference>